<comment type="caution">
    <text evidence="2">The sequence shown here is derived from an EMBL/GenBank/DDBJ whole genome shotgun (WGS) entry which is preliminary data.</text>
</comment>
<name>A0ABT3JBD6_9SPHN</name>
<organism evidence="2 3">
    <name type="scientific">Sphingomonas arvum</name>
    <dbReference type="NCBI Taxonomy" id="2992113"/>
    <lineage>
        <taxon>Bacteria</taxon>
        <taxon>Pseudomonadati</taxon>
        <taxon>Pseudomonadota</taxon>
        <taxon>Alphaproteobacteria</taxon>
        <taxon>Sphingomonadales</taxon>
        <taxon>Sphingomonadaceae</taxon>
        <taxon>Sphingomonas</taxon>
    </lineage>
</organism>
<dbReference type="InterPro" id="IPR050266">
    <property type="entry name" value="AB_hydrolase_sf"/>
</dbReference>
<protein>
    <submittedName>
        <fullName evidence="2">Alpha/beta fold hydrolase</fullName>
    </submittedName>
</protein>
<dbReference type="RefSeq" id="WP_264880106.1">
    <property type="nucleotide sequence ID" value="NZ_JAPDOB010000001.1"/>
</dbReference>
<evidence type="ECO:0000313" key="3">
    <source>
        <dbReference type="Proteomes" id="UP001526246"/>
    </source>
</evidence>
<evidence type="ECO:0000259" key="1">
    <source>
        <dbReference type="Pfam" id="PF12697"/>
    </source>
</evidence>
<proteinExistence type="predicted"/>
<sequence length="270" mass="29035">MGRNPRLIVEAGMAIHHERTGDGPPLLLIHGLGGRISSWTPVLKRLRERRTLILFDLPGHGRSPAEEDSGTFAGLARSVRRFVDEQGLGEVDVAGESLGGRLVLELARQGHGGRCVALDPGGFWEGWERTFFATTISASVQLLRLLKAQIPALAGNAVSRTALLAQLSARPWALDGGTVAEELTSYASTATFDALVRDLSTGPMQTGPAAAQSGEVVIGWGRHDRLCLPGQAARAQAAFPSARMVWFEHSGHFPIWDEPDKVVRVILGED</sequence>
<keyword evidence="3" id="KW-1185">Reference proteome</keyword>
<dbReference type="EMBL" id="JAPDOB010000001">
    <property type="protein sequence ID" value="MCW3796349.1"/>
    <property type="molecule type" value="Genomic_DNA"/>
</dbReference>
<dbReference type="Pfam" id="PF12697">
    <property type="entry name" value="Abhydrolase_6"/>
    <property type="match status" value="1"/>
</dbReference>
<dbReference type="PANTHER" id="PTHR43798">
    <property type="entry name" value="MONOACYLGLYCEROL LIPASE"/>
    <property type="match status" value="1"/>
</dbReference>
<dbReference type="Gene3D" id="3.40.50.1820">
    <property type="entry name" value="alpha/beta hydrolase"/>
    <property type="match status" value="1"/>
</dbReference>
<dbReference type="Proteomes" id="UP001526246">
    <property type="component" value="Unassembled WGS sequence"/>
</dbReference>
<dbReference type="SUPFAM" id="SSF53474">
    <property type="entry name" value="alpha/beta-Hydrolases"/>
    <property type="match status" value="1"/>
</dbReference>
<dbReference type="InterPro" id="IPR029058">
    <property type="entry name" value="AB_hydrolase_fold"/>
</dbReference>
<dbReference type="GO" id="GO:0016787">
    <property type="term" value="F:hydrolase activity"/>
    <property type="evidence" value="ECO:0007669"/>
    <property type="project" value="UniProtKB-KW"/>
</dbReference>
<accession>A0ABT3JBD6</accession>
<evidence type="ECO:0000313" key="2">
    <source>
        <dbReference type="EMBL" id="MCW3796349.1"/>
    </source>
</evidence>
<reference evidence="2 3" key="1">
    <citation type="submission" date="2022-10" db="EMBL/GenBank/DDBJ databases">
        <title>Sphingomonas sp.</title>
        <authorList>
            <person name="Jin C."/>
        </authorList>
    </citation>
    <scope>NUCLEOTIDE SEQUENCE [LARGE SCALE GENOMIC DNA]</scope>
    <source>
        <strain evidence="2 3">BN140010</strain>
    </source>
</reference>
<keyword evidence="2" id="KW-0378">Hydrolase</keyword>
<dbReference type="PANTHER" id="PTHR43798:SF5">
    <property type="entry name" value="MONOACYLGLYCEROL LIPASE ABHD6"/>
    <property type="match status" value="1"/>
</dbReference>
<feature type="domain" description="AB hydrolase-1" evidence="1">
    <location>
        <begin position="26"/>
        <end position="264"/>
    </location>
</feature>
<dbReference type="InterPro" id="IPR000073">
    <property type="entry name" value="AB_hydrolase_1"/>
</dbReference>
<gene>
    <name evidence="2" type="ORF">OMW55_00800</name>
</gene>